<reference evidence="3" key="1">
    <citation type="journal article" date="2019" name="Int. J. Syst. Evol. Microbiol.">
        <title>The Global Catalogue of Microorganisms (GCM) 10K type strain sequencing project: providing services to taxonomists for standard genome sequencing and annotation.</title>
        <authorList>
            <consortium name="The Broad Institute Genomics Platform"/>
            <consortium name="The Broad Institute Genome Sequencing Center for Infectious Disease"/>
            <person name="Wu L."/>
            <person name="Ma J."/>
        </authorList>
    </citation>
    <scope>NUCLEOTIDE SEQUENCE [LARGE SCALE GENOMIC DNA]</scope>
    <source>
        <strain evidence="3">JCM 18303</strain>
    </source>
</reference>
<sequence>MPCQQRGYLGAQAGTDRDRVEDPVHGGSPTGGGLRGVRRVYAGPQLGRDNADRIEQRRDLGPGLPTPRRGTDLLRNQAPEHGGGERPTNSRHESTQQRRSRNGQDRGMGPMAPSDHVRRRV</sequence>
<feature type="region of interest" description="Disordered" evidence="1">
    <location>
        <begin position="1"/>
        <end position="121"/>
    </location>
</feature>
<feature type="compositionally biased region" description="Basic and acidic residues" evidence="1">
    <location>
        <begin position="82"/>
        <end position="96"/>
    </location>
</feature>
<accession>A0ABP9PFU7</accession>
<dbReference type="Proteomes" id="UP001428817">
    <property type="component" value="Unassembled WGS sequence"/>
</dbReference>
<keyword evidence="3" id="KW-1185">Reference proteome</keyword>
<evidence type="ECO:0000313" key="3">
    <source>
        <dbReference type="Proteomes" id="UP001428817"/>
    </source>
</evidence>
<name>A0ABP9PFU7_9PSEU</name>
<comment type="caution">
    <text evidence="2">The sequence shown here is derived from an EMBL/GenBank/DDBJ whole genome shotgun (WGS) entry which is preliminary data.</text>
</comment>
<gene>
    <name evidence="2" type="ORF">GCM10023321_04600</name>
</gene>
<feature type="compositionally biased region" description="Basic and acidic residues" evidence="1">
    <location>
        <begin position="49"/>
        <end position="60"/>
    </location>
</feature>
<evidence type="ECO:0000313" key="2">
    <source>
        <dbReference type="EMBL" id="GAA5145945.1"/>
    </source>
</evidence>
<feature type="compositionally biased region" description="Basic and acidic residues" evidence="1">
    <location>
        <begin position="15"/>
        <end position="24"/>
    </location>
</feature>
<protein>
    <submittedName>
        <fullName evidence="2">Uncharacterized protein</fullName>
    </submittedName>
</protein>
<dbReference type="EMBL" id="BAABJP010000001">
    <property type="protein sequence ID" value="GAA5145945.1"/>
    <property type="molecule type" value="Genomic_DNA"/>
</dbReference>
<evidence type="ECO:0000256" key="1">
    <source>
        <dbReference type="SAM" id="MobiDB-lite"/>
    </source>
</evidence>
<proteinExistence type="predicted"/>
<organism evidence="2 3">
    <name type="scientific">Pseudonocardia eucalypti</name>
    <dbReference type="NCBI Taxonomy" id="648755"/>
    <lineage>
        <taxon>Bacteria</taxon>
        <taxon>Bacillati</taxon>
        <taxon>Actinomycetota</taxon>
        <taxon>Actinomycetes</taxon>
        <taxon>Pseudonocardiales</taxon>
        <taxon>Pseudonocardiaceae</taxon>
        <taxon>Pseudonocardia</taxon>
    </lineage>
</organism>